<dbReference type="PANTHER" id="PTHR24324:SF5">
    <property type="entry name" value="HEMATOPOIETICALLY-EXPRESSED HOMEOBOX PROTEIN HHEX"/>
    <property type="match status" value="1"/>
</dbReference>
<feature type="non-terminal residue" evidence="8">
    <location>
        <position position="51"/>
    </location>
</feature>
<dbReference type="InterPro" id="IPR051000">
    <property type="entry name" value="Homeobox_DNA-bind_prot"/>
</dbReference>
<comment type="subcellular location">
    <subcellularLocation>
        <location evidence="1 5 6">Nucleus</location>
    </subcellularLocation>
</comment>
<evidence type="ECO:0000313" key="8">
    <source>
        <dbReference type="EMBL" id="ORY56441.1"/>
    </source>
</evidence>
<dbReference type="GO" id="GO:0000978">
    <property type="term" value="F:RNA polymerase II cis-regulatory region sequence-specific DNA binding"/>
    <property type="evidence" value="ECO:0007669"/>
    <property type="project" value="TreeGrafter"/>
</dbReference>
<keyword evidence="9" id="KW-1185">Reference proteome</keyword>
<evidence type="ECO:0000259" key="7">
    <source>
        <dbReference type="PROSITE" id="PS50071"/>
    </source>
</evidence>
<protein>
    <submittedName>
        <fullName evidence="8">Homeobox domain-containing protein</fullName>
    </submittedName>
</protein>
<dbReference type="InterPro" id="IPR009057">
    <property type="entry name" value="Homeodomain-like_sf"/>
</dbReference>
<evidence type="ECO:0000256" key="1">
    <source>
        <dbReference type="ARBA" id="ARBA00004123"/>
    </source>
</evidence>
<dbReference type="Proteomes" id="UP000193467">
    <property type="component" value="Unassembled WGS sequence"/>
</dbReference>
<keyword evidence="4 5" id="KW-0539">Nucleus</keyword>
<dbReference type="OrthoDB" id="6159439at2759"/>
<dbReference type="EMBL" id="MCGR01000086">
    <property type="protein sequence ID" value="ORY56441.1"/>
    <property type="molecule type" value="Genomic_DNA"/>
</dbReference>
<dbReference type="SMART" id="SM00389">
    <property type="entry name" value="HOX"/>
    <property type="match status" value="1"/>
</dbReference>
<organism evidence="8 9">
    <name type="scientific">Leucosporidium creatinivorum</name>
    <dbReference type="NCBI Taxonomy" id="106004"/>
    <lineage>
        <taxon>Eukaryota</taxon>
        <taxon>Fungi</taxon>
        <taxon>Dikarya</taxon>
        <taxon>Basidiomycota</taxon>
        <taxon>Pucciniomycotina</taxon>
        <taxon>Microbotryomycetes</taxon>
        <taxon>Leucosporidiales</taxon>
        <taxon>Leucosporidium</taxon>
    </lineage>
</organism>
<comment type="caution">
    <text evidence="8">The sequence shown here is derived from an EMBL/GenBank/DDBJ whole genome shotgun (WGS) entry which is preliminary data.</text>
</comment>
<feature type="non-terminal residue" evidence="8">
    <location>
        <position position="1"/>
    </location>
</feature>
<keyword evidence="3 5" id="KW-0371">Homeobox</keyword>
<keyword evidence="2 5" id="KW-0238">DNA-binding</keyword>
<accession>A0A1Y2DAY5</accession>
<dbReference type="AlphaFoldDB" id="A0A1Y2DAY5"/>
<reference evidence="8" key="1">
    <citation type="submission" date="2016-07" db="EMBL/GenBank/DDBJ databases">
        <title>Pervasive Adenine N6-methylation of Active Genes in Fungi.</title>
        <authorList>
            <consortium name="DOE Joint Genome Institute"/>
            <person name="Mondo S.J."/>
            <person name="Dannebaum R.O."/>
            <person name="Kuo R.C."/>
            <person name="Labutti K."/>
            <person name="Haridas S."/>
            <person name="Kuo A."/>
            <person name="Salamov A."/>
            <person name="Ahrendt S.R."/>
            <person name="Lipzen A."/>
            <person name="Sullivan W."/>
            <person name="Andreopoulos W.B."/>
            <person name="Clum A."/>
            <person name="Lindquist E."/>
            <person name="Daum C."/>
            <person name="Ramamoorthy G.K."/>
            <person name="Gryganskyi A."/>
            <person name="Culley D."/>
            <person name="Magnuson J.K."/>
            <person name="James T.Y."/>
            <person name="O'Malley M.A."/>
            <person name="Stajich J.E."/>
            <person name="Spatafora J.W."/>
            <person name="Visel A."/>
            <person name="Grigoriev I.V."/>
        </authorList>
    </citation>
    <scope>NUCLEOTIDE SEQUENCE [LARGE SCALE GENOMIC DNA]</scope>
    <source>
        <strain evidence="8">62-1032</strain>
    </source>
</reference>
<evidence type="ECO:0000256" key="3">
    <source>
        <dbReference type="ARBA" id="ARBA00023155"/>
    </source>
</evidence>
<dbReference type="InterPro" id="IPR000047">
    <property type="entry name" value="HTH_motif"/>
</dbReference>
<dbReference type="STRING" id="106004.A0A1Y2DAY5"/>
<evidence type="ECO:0000256" key="6">
    <source>
        <dbReference type="RuleBase" id="RU000682"/>
    </source>
</evidence>
<gene>
    <name evidence="8" type="ORF">BCR35DRAFT_246654</name>
</gene>
<dbReference type="GO" id="GO:0006357">
    <property type="term" value="P:regulation of transcription by RNA polymerase II"/>
    <property type="evidence" value="ECO:0007669"/>
    <property type="project" value="TreeGrafter"/>
</dbReference>
<dbReference type="GO" id="GO:0005634">
    <property type="term" value="C:nucleus"/>
    <property type="evidence" value="ECO:0007669"/>
    <property type="project" value="UniProtKB-SubCell"/>
</dbReference>
<dbReference type="InterPro" id="IPR001356">
    <property type="entry name" value="HD"/>
</dbReference>
<dbReference type="CDD" id="cd00086">
    <property type="entry name" value="homeodomain"/>
    <property type="match status" value="1"/>
</dbReference>
<dbReference type="SUPFAM" id="SSF46689">
    <property type="entry name" value="Homeodomain-like"/>
    <property type="match status" value="1"/>
</dbReference>
<name>A0A1Y2DAY5_9BASI</name>
<evidence type="ECO:0000256" key="4">
    <source>
        <dbReference type="ARBA" id="ARBA00023242"/>
    </source>
</evidence>
<dbReference type="Gene3D" id="1.10.10.60">
    <property type="entry name" value="Homeodomain-like"/>
    <property type="match status" value="1"/>
</dbReference>
<dbReference type="PROSITE" id="PS50071">
    <property type="entry name" value="HOMEOBOX_2"/>
    <property type="match status" value="1"/>
</dbReference>
<evidence type="ECO:0000256" key="2">
    <source>
        <dbReference type="ARBA" id="ARBA00023125"/>
    </source>
</evidence>
<dbReference type="Pfam" id="PF00046">
    <property type="entry name" value="Homeodomain"/>
    <property type="match status" value="1"/>
</dbReference>
<evidence type="ECO:0000256" key="5">
    <source>
        <dbReference type="PROSITE-ProRule" id="PRU00108"/>
    </source>
</evidence>
<evidence type="ECO:0000313" key="9">
    <source>
        <dbReference type="Proteomes" id="UP000193467"/>
    </source>
</evidence>
<dbReference type="PRINTS" id="PR00031">
    <property type="entry name" value="HTHREPRESSR"/>
</dbReference>
<dbReference type="PANTHER" id="PTHR24324">
    <property type="entry name" value="HOMEOBOX PROTEIN HHEX"/>
    <property type="match status" value="1"/>
</dbReference>
<feature type="domain" description="Homeobox" evidence="7">
    <location>
        <begin position="1"/>
        <end position="51"/>
    </location>
</feature>
<proteinExistence type="predicted"/>
<dbReference type="InParanoid" id="A0A1Y2DAY5"/>
<sequence length="51" mass="5893">KRRRRTTPEQLTILEAAFVENALPSQAQRAQLAARVGMTGRALQVWFQNRR</sequence>
<dbReference type="GO" id="GO:0030154">
    <property type="term" value="P:cell differentiation"/>
    <property type="evidence" value="ECO:0007669"/>
    <property type="project" value="TreeGrafter"/>
</dbReference>